<comment type="caution">
    <text evidence="4">The sequence shown here is derived from an EMBL/GenBank/DDBJ whole genome shotgun (WGS) entry which is preliminary data.</text>
</comment>
<dbReference type="EMBL" id="DSTX01000002">
    <property type="protein sequence ID" value="HFK20143.1"/>
    <property type="molecule type" value="Genomic_DNA"/>
</dbReference>
<dbReference type="InterPro" id="IPR000644">
    <property type="entry name" value="CBS_dom"/>
</dbReference>
<name>A0A7C3EVY8_9CREN</name>
<protein>
    <submittedName>
        <fullName evidence="4">CBS domain-containing protein</fullName>
    </submittedName>
</protein>
<feature type="domain" description="CBS" evidence="3">
    <location>
        <begin position="77"/>
        <end position="137"/>
    </location>
</feature>
<evidence type="ECO:0000313" key="4">
    <source>
        <dbReference type="EMBL" id="HFK20143.1"/>
    </source>
</evidence>
<feature type="domain" description="CBS" evidence="3">
    <location>
        <begin position="226"/>
        <end position="280"/>
    </location>
</feature>
<dbReference type="SMART" id="SM00116">
    <property type="entry name" value="CBS"/>
    <property type="match status" value="4"/>
</dbReference>
<dbReference type="SUPFAM" id="SSF54631">
    <property type="entry name" value="CBS-domain pair"/>
    <property type="match status" value="2"/>
</dbReference>
<dbReference type="Gene3D" id="3.10.580.10">
    <property type="entry name" value="CBS-domain"/>
    <property type="match status" value="2"/>
</dbReference>
<feature type="domain" description="CBS" evidence="3">
    <location>
        <begin position="9"/>
        <end position="68"/>
    </location>
</feature>
<dbReference type="InterPro" id="IPR051257">
    <property type="entry name" value="Diverse_CBS-Domain"/>
</dbReference>
<accession>A0A7C3EVY8</accession>
<evidence type="ECO:0000256" key="1">
    <source>
        <dbReference type="ARBA" id="ARBA00023122"/>
    </source>
</evidence>
<feature type="domain" description="CBS" evidence="3">
    <location>
        <begin position="140"/>
        <end position="198"/>
    </location>
</feature>
<dbReference type="PANTHER" id="PTHR43080">
    <property type="entry name" value="CBS DOMAIN-CONTAINING PROTEIN CBSX3, MITOCHONDRIAL"/>
    <property type="match status" value="1"/>
</dbReference>
<organism evidence="4">
    <name type="scientific">Candidatus Methanomethylicus mesodigestus</name>
    <dbReference type="NCBI Taxonomy" id="1867258"/>
    <lineage>
        <taxon>Archaea</taxon>
        <taxon>Thermoproteota</taxon>
        <taxon>Methanosuratincolia</taxon>
        <taxon>Candidatus Methanomethylicales</taxon>
        <taxon>Candidatus Methanomethylicaceae</taxon>
        <taxon>Candidatus Methanomethylicus</taxon>
    </lineage>
</organism>
<dbReference type="Pfam" id="PF00571">
    <property type="entry name" value="CBS"/>
    <property type="match status" value="4"/>
</dbReference>
<keyword evidence="1 2" id="KW-0129">CBS domain</keyword>
<evidence type="ECO:0000259" key="3">
    <source>
        <dbReference type="PROSITE" id="PS51371"/>
    </source>
</evidence>
<sequence>MSINVKNFMQSPVIVIGPSDNIAYARKVMLRERISRVIVAEGEKPIGILTKRDIIRALSDYKFRRRELSAITASEVMSAPVRSLVEGASVRDAAIAMASNNISSLAIVDEGGNLVGILTKTDMTKHFAEAYKGTYAVKDLARGLDQTPVLHRSHSVFHAMDLMDEKNIDRVVVVEGETPIGIITETDLSFVRPYRGSEPFLKGNVYEEEELVRTRIYALPTVEEVMSRDPLSVSADQDAALAAAAIVENGIGGMPVVSPTGSLAGIIVKSDFVKALAKGE</sequence>
<dbReference type="PANTHER" id="PTHR43080:SF26">
    <property type="entry name" value="REGULATORY PROTEIN"/>
    <property type="match status" value="1"/>
</dbReference>
<gene>
    <name evidence="4" type="ORF">ENS19_02580</name>
</gene>
<dbReference type="InterPro" id="IPR046342">
    <property type="entry name" value="CBS_dom_sf"/>
</dbReference>
<dbReference type="PROSITE" id="PS51371">
    <property type="entry name" value="CBS"/>
    <property type="match status" value="4"/>
</dbReference>
<proteinExistence type="predicted"/>
<evidence type="ECO:0000256" key="2">
    <source>
        <dbReference type="PROSITE-ProRule" id="PRU00703"/>
    </source>
</evidence>
<dbReference type="AlphaFoldDB" id="A0A7C3EVY8"/>
<reference evidence="4" key="1">
    <citation type="journal article" date="2020" name="mSystems">
        <title>Genome- and Community-Level Interaction Insights into Carbon Utilization and Element Cycling Functions of Hydrothermarchaeota in Hydrothermal Sediment.</title>
        <authorList>
            <person name="Zhou Z."/>
            <person name="Liu Y."/>
            <person name="Xu W."/>
            <person name="Pan J."/>
            <person name="Luo Z.H."/>
            <person name="Li M."/>
        </authorList>
    </citation>
    <scope>NUCLEOTIDE SEQUENCE [LARGE SCALE GENOMIC DNA]</scope>
    <source>
        <strain evidence="4">SpSt-468</strain>
    </source>
</reference>